<dbReference type="SUPFAM" id="SSF52980">
    <property type="entry name" value="Restriction endonuclease-like"/>
    <property type="match status" value="1"/>
</dbReference>
<dbReference type="PANTHER" id="PTHR34107">
    <property type="entry name" value="SLL0198 PROTEIN-RELATED"/>
    <property type="match status" value="1"/>
</dbReference>
<dbReference type="RefSeq" id="WP_083580237.1">
    <property type="nucleotide sequence ID" value="NZ_LN889817.1"/>
</dbReference>
<dbReference type="Pfam" id="PF05685">
    <property type="entry name" value="Uma2"/>
    <property type="match status" value="1"/>
</dbReference>
<evidence type="ECO:0000313" key="2">
    <source>
        <dbReference type="EMBL" id="CUR35754.1"/>
    </source>
</evidence>
<feature type="domain" description="Putative restriction endonuclease" evidence="1">
    <location>
        <begin position="22"/>
        <end position="123"/>
    </location>
</feature>
<proteinExistence type="predicted"/>
<sequence>MGLSSSTLPVNIPSTIQLIVTPEQFREIAIANRDLKLERTTTGELIVIPPTGSDTGAKNSDINGQLWLWNHQTKLGKTFDSSTGFHLPNGADRSPDAAWIRQDRCLVRNETLGINTQWEDLPPLFHLWVEPKN</sequence>
<protein>
    <recommendedName>
        <fullName evidence="1">Putative restriction endonuclease domain-containing protein</fullName>
    </recommendedName>
</protein>
<reference evidence="3" key="1">
    <citation type="submission" date="2015-10" db="EMBL/GenBank/DDBJ databases">
        <authorList>
            <person name="Regsiter A."/>
            <person name="william w."/>
        </authorList>
    </citation>
    <scope>NUCLEOTIDE SEQUENCE [LARGE SCALE GENOMIC DNA]</scope>
</reference>
<dbReference type="Gene3D" id="3.90.1570.10">
    <property type="entry name" value="tt1808, chain A"/>
    <property type="match status" value="1"/>
</dbReference>
<dbReference type="CDD" id="cd06260">
    <property type="entry name" value="DUF820-like"/>
    <property type="match status" value="1"/>
</dbReference>
<evidence type="ECO:0000259" key="1">
    <source>
        <dbReference type="Pfam" id="PF05685"/>
    </source>
</evidence>
<name>A0A1J1LUQ4_9CYAN</name>
<organism evidence="2 3">
    <name type="scientific">Planktothrix tepida PCC 9214</name>
    <dbReference type="NCBI Taxonomy" id="671072"/>
    <lineage>
        <taxon>Bacteria</taxon>
        <taxon>Bacillati</taxon>
        <taxon>Cyanobacteriota</taxon>
        <taxon>Cyanophyceae</taxon>
        <taxon>Oscillatoriophycideae</taxon>
        <taxon>Oscillatoriales</taxon>
        <taxon>Microcoleaceae</taxon>
        <taxon>Planktothrix</taxon>
    </lineage>
</organism>
<dbReference type="InterPro" id="IPR012296">
    <property type="entry name" value="Nuclease_put_TT1808"/>
</dbReference>
<dbReference type="OrthoDB" id="455378at2"/>
<dbReference type="Proteomes" id="UP000184315">
    <property type="component" value="Unassembled WGS sequence"/>
</dbReference>
<dbReference type="AlphaFoldDB" id="A0A1J1LUQ4"/>
<accession>A0A1J1LUQ4</accession>
<evidence type="ECO:0000313" key="3">
    <source>
        <dbReference type="Proteomes" id="UP000184315"/>
    </source>
</evidence>
<keyword evidence="3" id="KW-1185">Reference proteome</keyword>
<dbReference type="InterPro" id="IPR011335">
    <property type="entry name" value="Restrct_endonuc-II-like"/>
</dbReference>
<dbReference type="InterPro" id="IPR008538">
    <property type="entry name" value="Uma2"/>
</dbReference>
<gene>
    <name evidence="2" type="ORF">PL9214720024</name>
</gene>
<dbReference type="PANTHER" id="PTHR34107:SF7">
    <property type="entry name" value="SLR2092 PROTEIN"/>
    <property type="match status" value="1"/>
</dbReference>
<dbReference type="EMBL" id="CZDF01000180">
    <property type="protein sequence ID" value="CUR35754.1"/>
    <property type="molecule type" value="Genomic_DNA"/>
</dbReference>
<dbReference type="STRING" id="671072.PL9214720024"/>